<name>A0A7W9YMG1_9ACTN</name>
<dbReference type="SUPFAM" id="SSF63411">
    <property type="entry name" value="LuxS/MPP-like metallohydrolase"/>
    <property type="match status" value="2"/>
</dbReference>
<feature type="region of interest" description="Disordered" evidence="1">
    <location>
        <begin position="1"/>
        <end position="24"/>
    </location>
</feature>
<comment type="caution">
    <text evidence="2">The sequence shown here is derived from an EMBL/GenBank/DDBJ whole genome shotgun (WGS) entry which is preliminary data.</text>
</comment>
<proteinExistence type="predicted"/>
<gene>
    <name evidence="2" type="ORF">HNR23_004749</name>
</gene>
<reference evidence="2 3" key="1">
    <citation type="submission" date="2020-08" db="EMBL/GenBank/DDBJ databases">
        <title>Sequencing the genomes of 1000 actinobacteria strains.</title>
        <authorList>
            <person name="Klenk H.-P."/>
        </authorList>
    </citation>
    <scope>NUCLEOTIDE SEQUENCE [LARGE SCALE GENOMIC DNA]</scope>
    <source>
        <strain evidence="2 3">DSM 46659</strain>
    </source>
</reference>
<keyword evidence="3" id="KW-1185">Reference proteome</keyword>
<organism evidence="2 3">
    <name type="scientific">Nocardiopsis mwathae</name>
    <dbReference type="NCBI Taxonomy" id="1472723"/>
    <lineage>
        <taxon>Bacteria</taxon>
        <taxon>Bacillati</taxon>
        <taxon>Actinomycetota</taxon>
        <taxon>Actinomycetes</taxon>
        <taxon>Streptosporangiales</taxon>
        <taxon>Nocardiopsidaceae</taxon>
        <taxon>Nocardiopsis</taxon>
    </lineage>
</organism>
<dbReference type="InterPro" id="IPR011249">
    <property type="entry name" value="Metalloenz_LuxS/M16"/>
</dbReference>
<dbReference type="AlphaFoldDB" id="A0A7W9YMG1"/>
<protein>
    <submittedName>
        <fullName evidence="2">Putative Zn-dependent peptidase</fullName>
    </submittedName>
</protein>
<evidence type="ECO:0000256" key="1">
    <source>
        <dbReference type="SAM" id="MobiDB-lite"/>
    </source>
</evidence>
<dbReference type="Gene3D" id="3.30.830.10">
    <property type="entry name" value="Metalloenzyme, LuxS/M16 peptidase-like"/>
    <property type="match status" value="2"/>
</dbReference>
<dbReference type="EMBL" id="JACHDS010000001">
    <property type="protein sequence ID" value="MBB6174689.1"/>
    <property type="molecule type" value="Genomic_DNA"/>
</dbReference>
<sequence>MTQDSDQAPHSAKNAAAISRGGEVGATTHPDYTDYYQAVPAEALDAVLHWEADRMRAPRFSATHVRQQLRGVAEEIAAKRDARPYGGMPWPLLPGVLYTNFANAHDGYGSAEVLANLSMDDFLAFFARYYHPGNAVLTVLADLATPAAEQRLLDRVRHWFAPLLGRPRPATPTLDEPPLVNSVTAERMVHGRGPVRVAIGYPLDDLHTTVDHVSYTAYVVAAAALERILTGAPNAELSAAASCGFFGPFDARTPDTFVAMVHPHKKDTSPSRVLAAVDTALERLADPETARRWSDPAARSAALLHDRLLADPLTRCRALGRHEVLFGDAPRAFDISHDLRVTGADGTAAAAAALRNAHRGVLIGRPTETRPTVHSALPPSVAAQAPSATTFEPRAWTPMPPAFHRPPDVDDQRLSDRFRLVLLRLSGATAAEVRLTIPVRTASAGRALSQAMRSGEAPAGALRRTVVRVRPGAVELETAVEPGVLARWAAYVGQQLSSPPPEPAEALHTPVDFDQQAVQWYLRSAAALAVAPMPITLVVCGDVDPNAVAESARTLEAAVPSPVSGRCQAPAPGAGGISAIGLRPQGRLLRLRLWAPAPPTPAEEAARYIAVSLFSSLAAEKVPTTTLRSGRAAPCGIPSLSISADCAPETLGYAASALTELIGCPPEIDPKQLDEVRARCWGQWSLAFDSPARLAGLAAVHAALGGSAHLLPRFPELLARVGPVDLRAAWTSLYGCTGFTGLVEDVVPPEALRDFGHQHSGSEPPCR</sequence>
<dbReference type="Proteomes" id="UP000546642">
    <property type="component" value="Unassembled WGS sequence"/>
</dbReference>
<evidence type="ECO:0000313" key="3">
    <source>
        <dbReference type="Proteomes" id="UP000546642"/>
    </source>
</evidence>
<accession>A0A7W9YMG1</accession>
<evidence type="ECO:0000313" key="2">
    <source>
        <dbReference type="EMBL" id="MBB6174689.1"/>
    </source>
</evidence>
<dbReference type="GO" id="GO:0046872">
    <property type="term" value="F:metal ion binding"/>
    <property type="evidence" value="ECO:0007669"/>
    <property type="project" value="InterPro"/>
</dbReference>